<dbReference type="GO" id="GO:0008270">
    <property type="term" value="F:zinc ion binding"/>
    <property type="evidence" value="ECO:0007669"/>
    <property type="project" value="UniProtKB-UniRule"/>
</dbReference>
<feature type="binding site" evidence="1">
    <location>
        <position position="120"/>
    </location>
    <ligand>
        <name>Zn(2+)</name>
        <dbReference type="ChEBI" id="CHEBI:29105"/>
        <note>catalytic</note>
    </ligand>
</feature>
<accession>K7FXG5</accession>
<protein>
    <recommendedName>
        <fullName evidence="2">Metalloendopeptidase</fullName>
        <ecNumber evidence="2">3.4.24.-</ecNumber>
    </recommendedName>
</protein>
<gene>
    <name evidence="4" type="primary">ASTL</name>
</gene>
<evidence type="ECO:0000313" key="4">
    <source>
        <dbReference type="Ensembl" id="ENSPSIP00000012725.1"/>
    </source>
</evidence>
<dbReference type="STRING" id="13735.ENSPSIP00000012725"/>
<reference evidence="4" key="4">
    <citation type="submission" date="2025-09" db="UniProtKB">
        <authorList>
            <consortium name="Ensembl"/>
        </authorList>
    </citation>
    <scope>IDENTIFICATION</scope>
</reference>
<dbReference type="GO" id="GO:2000360">
    <property type="term" value="P:negative regulation of binding of sperm to zona pellucida"/>
    <property type="evidence" value="ECO:0007669"/>
    <property type="project" value="Ensembl"/>
</dbReference>
<dbReference type="EC" id="3.4.24.-" evidence="2"/>
<dbReference type="eggNOG" id="KOG3714">
    <property type="taxonomic scope" value="Eukaryota"/>
</dbReference>
<name>K7FXG5_PELSI</name>
<dbReference type="InterPro" id="IPR001506">
    <property type="entry name" value="Peptidase_M12A"/>
</dbReference>
<dbReference type="Proteomes" id="UP000007267">
    <property type="component" value="Unassembled WGS sequence"/>
</dbReference>
<keyword evidence="1 2" id="KW-0862">Zinc</keyword>
<keyword evidence="1 2" id="KW-0645">Protease</keyword>
<dbReference type="InterPro" id="IPR006026">
    <property type="entry name" value="Peptidase_Metallo"/>
</dbReference>
<evidence type="ECO:0000259" key="3">
    <source>
        <dbReference type="PROSITE" id="PS51864"/>
    </source>
</evidence>
<dbReference type="GO" id="GO:0007155">
    <property type="term" value="P:cell adhesion"/>
    <property type="evidence" value="ECO:0007669"/>
    <property type="project" value="Ensembl"/>
</dbReference>
<sequence>LIPPEAPGSSFLMEGDIVKVSPFRLFSSASPKWPKRRGTVQIPYVISYKYDRPSVKIIQEALADFAKFTCIKFIPYSYQKDFISIMPMSGCFSSVGRTGGMQVVSLAPACLKSGKGVALHELMHVVGFWHEHSRADRDKYISISWNEILTGFEINFMKSWTSNMLVNYDYSSVLHYGRYAFSMTGLPTIIPLSNPNAALGQRWNLSSSDIARVNKLYKCSQTGTES</sequence>
<dbReference type="InterPro" id="IPR024079">
    <property type="entry name" value="MetalloPept_cat_dom_sf"/>
</dbReference>
<keyword evidence="1 2" id="KW-0378">Hydrolase</keyword>
<dbReference type="EMBL" id="AGCU01024027">
    <property type="status" value="NOT_ANNOTATED_CDS"/>
    <property type="molecule type" value="Genomic_DNA"/>
</dbReference>
<dbReference type="GO" id="GO:0070001">
    <property type="term" value="F:aspartic-type peptidase activity"/>
    <property type="evidence" value="ECO:0007669"/>
    <property type="project" value="Ensembl"/>
</dbReference>
<comment type="caution">
    <text evidence="1">Lacks conserved residue(s) required for the propagation of feature annotation.</text>
</comment>
<dbReference type="GeneTree" id="ENSGT00940000154856"/>
<dbReference type="AlphaFoldDB" id="K7FXG5"/>
<dbReference type="PRINTS" id="PR00480">
    <property type="entry name" value="ASTACIN"/>
</dbReference>
<dbReference type="GO" id="GO:0010954">
    <property type="term" value="P:positive regulation of protein processing"/>
    <property type="evidence" value="ECO:0007669"/>
    <property type="project" value="Ensembl"/>
</dbReference>
<dbReference type="PROSITE" id="PS51864">
    <property type="entry name" value="ASTACIN"/>
    <property type="match status" value="1"/>
</dbReference>
<dbReference type="GO" id="GO:0004222">
    <property type="term" value="F:metalloendopeptidase activity"/>
    <property type="evidence" value="ECO:0007669"/>
    <property type="project" value="UniProtKB-UniRule"/>
</dbReference>
<dbReference type="HOGENOM" id="CLU_017286_2_1_1"/>
<feature type="binding site" evidence="1">
    <location>
        <position position="124"/>
    </location>
    <ligand>
        <name>Zn(2+)</name>
        <dbReference type="ChEBI" id="CHEBI:29105"/>
        <note>catalytic</note>
    </ligand>
</feature>
<keyword evidence="1 2" id="KW-0479">Metal-binding</keyword>
<dbReference type="Ensembl" id="ENSPSIT00000012786.1">
    <property type="protein sequence ID" value="ENSPSIP00000012725.1"/>
    <property type="gene ID" value="ENSPSIG00000011428.1"/>
</dbReference>
<dbReference type="PANTHER" id="PTHR10127:SF855">
    <property type="entry name" value="ASTACIN-LIKE METALLOENDOPEPTIDASE"/>
    <property type="match status" value="1"/>
</dbReference>
<dbReference type="GO" id="GO:0005886">
    <property type="term" value="C:plasma membrane"/>
    <property type="evidence" value="ECO:0007669"/>
    <property type="project" value="Ensembl"/>
</dbReference>
<dbReference type="EMBL" id="AGCU01024026">
    <property type="status" value="NOT_ANNOTATED_CDS"/>
    <property type="molecule type" value="Genomic_DNA"/>
</dbReference>
<reference evidence="5" key="1">
    <citation type="submission" date="2011-10" db="EMBL/GenBank/DDBJ databases">
        <authorList>
            <consortium name="Soft-shell Turtle Genome Consortium"/>
        </authorList>
    </citation>
    <scope>NUCLEOTIDE SEQUENCE [LARGE SCALE GENOMIC DNA]</scope>
    <source>
        <strain evidence="5">Daiwa-1</strain>
    </source>
</reference>
<evidence type="ECO:0000256" key="2">
    <source>
        <dbReference type="RuleBase" id="RU361183"/>
    </source>
</evidence>
<feature type="domain" description="Peptidase M12A" evidence="3">
    <location>
        <begin position="24"/>
        <end position="220"/>
    </location>
</feature>
<dbReference type="GO" id="GO:0060468">
    <property type="term" value="P:prevention of polyspermy"/>
    <property type="evidence" value="ECO:0007669"/>
    <property type="project" value="Ensembl"/>
</dbReference>
<evidence type="ECO:0000313" key="5">
    <source>
        <dbReference type="Proteomes" id="UP000007267"/>
    </source>
</evidence>
<keyword evidence="5" id="KW-1185">Reference proteome</keyword>
<proteinExistence type="predicted"/>
<dbReference type="OMA" id="NFMKSWT"/>
<organism evidence="4 5">
    <name type="scientific">Pelodiscus sinensis</name>
    <name type="common">Chinese softshell turtle</name>
    <name type="synonym">Trionyx sinensis</name>
    <dbReference type="NCBI Taxonomy" id="13735"/>
    <lineage>
        <taxon>Eukaryota</taxon>
        <taxon>Metazoa</taxon>
        <taxon>Chordata</taxon>
        <taxon>Craniata</taxon>
        <taxon>Vertebrata</taxon>
        <taxon>Euteleostomi</taxon>
        <taxon>Archelosauria</taxon>
        <taxon>Testudinata</taxon>
        <taxon>Testudines</taxon>
        <taxon>Cryptodira</taxon>
        <taxon>Trionychia</taxon>
        <taxon>Trionychidae</taxon>
        <taxon>Pelodiscus</taxon>
    </lineage>
</organism>
<dbReference type="SUPFAM" id="SSF55486">
    <property type="entry name" value="Metalloproteases ('zincins'), catalytic domain"/>
    <property type="match status" value="1"/>
</dbReference>
<keyword evidence="1 2" id="KW-0482">Metalloprotease</keyword>
<evidence type="ECO:0000256" key="1">
    <source>
        <dbReference type="PROSITE-ProRule" id="PRU01211"/>
    </source>
</evidence>
<dbReference type="GO" id="GO:0060473">
    <property type="term" value="C:cortical granule"/>
    <property type="evidence" value="ECO:0007669"/>
    <property type="project" value="Ensembl"/>
</dbReference>
<dbReference type="GO" id="GO:0070002">
    <property type="term" value="F:glutamic-type peptidase activity"/>
    <property type="evidence" value="ECO:0007669"/>
    <property type="project" value="Ensembl"/>
</dbReference>
<feature type="active site" evidence="1">
    <location>
        <position position="121"/>
    </location>
</feature>
<dbReference type="Gene3D" id="3.40.390.10">
    <property type="entry name" value="Collagenase (Catalytic Domain)"/>
    <property type="match status" value="1"/>
</dbReference>
<reference evidence="4" key="3">
    <citation type="submission" date="2025-08" db="UniProtKB">
        <authorList>
            <consortium name="Ensembl"/>
        </authorList>
    </citation>
    <scope>IDENTIFICATION</scope>
</reference>
<dbReference type="GO" id="GO:0006508">
    <property type="term" value="P:proteolysis"/>
    <property type="evidence" value="ECO:0007669"/>
    <property type="project" value="UniProtKB-KW"/>
</dbReference>
<comment type="cofactor">
    <cofactor evidence="1 2">
        <name>Zn(2+)</name>
        <dbReference type="ChEBI" id="CHEBI:29105"/>
    </cofactor>
    <text evidence="1 2">Binds 1 zinc ion per subunit.</text>
</comment>
<feature type="binding site" evidence="1">
    <location>
        <position position="130"/>
    </location>
    <ligand>
        <name>Zn(2+)</name>
        <dbReference type="ChEBI" id="CHEBI:29105"/>
        <note>catalytic</note>
    </ligand>
</feature>
<dbReference type="PANTHER" id="PTHR10127">
    <property type="entry name" value="DISCOIDIN, CUB, EGF, LAMININ , AND ZINC METALLOPROTEASE DOMAIN CONTAINING"/>
    <property type="match status" value="1"/>
</dbReference>
<dbReference type="SMART" id="SM00235">
    <property type="entry name" value="ZnMc"/>
    <property type="match status" value="1"/>
</dbReference>
<dbReference type="Pfam" id="PF01400">
    <property type="entry name" value="Astacin"/>
    <property type="match status" value="1"/>
</dbReference>
<reference evidence="5" key="2">
    <citation type="journal article" date="2013" name="Nat. Genet.">
        <title>The draft genomes of soft-shell turtle and green sea turtle yield insights into the development and evolution of the turtle-specific body plan.</title>
        <authorList>
            <person name="Wang Z."/>
            <person name="Pascual-Anaya J."/>
            <person name="Zadissa A."/>
            <person name="Li W."/>
            <person name="Niimura Y."/>
            <person name="Huang Z."/>
            <person name="Li C."/>
            <person name="White S."/>
            <person name="Xiong Z."/>
            <person name="Fang D."/>
            <person name="Wang B."/>
            <person name="Ming Y."/>
            <person name="Chen Y."/>
            <person name="Zheng Y."/>
            <person name="Kuraku S."/>
            <person name="Pignatelli M."/>
            <person name="Herrero J."/>
            <person name="Beal K."/>
            <person name="Nozawa M."/>
            <person name="Li Q."/>
            <person name="Wang J."/>
            <person name="Zhang H."/>
            <person name="Yu L."/>
            <person name="Shigenobu S."/>
            <person name="Wang J."/>
            <person name="Liu J."/>
            <person name="Flicek P."/>
            <person name="Searle S."/>
            <person name="Wang J."/>
            <person name="Kuratani S."/>
            <person name="Yin Y."/>
            <person name="Aken B."/>
            <person name="Zhang G."/>
            <person name="Irie N."/>
        </authorList>
    </citation>
    <scope>NUCLEOTIDE SEQUENCE [LARGE SCALE GENOMIC DNA]</scope>
    <source>
        <strain evidence="5">Daiwa-1</strain>
    </source>
</reference>